<feature type="domain" description="HAMP" evidence="9">
    <location>
        <begin position="535"/>
        <end position="587"/>
    </location>
</feature>
<dbReference type="SUPFAM" id="SSF58104">
    <property type="entry name" value="Methyl-accepting chemotaxis protein (MCP) signaling domain"/>
    <property type="match status" value="1"/>
</dbReference>
<dbReference type="Gene3D" id="1.10.287.950">
    <property type="entry name" value="Methyl-accepting chemotaxis protein"/>
    <property type="match status" value="1"/>
</dbReference>
<gene>
    <name evidence="10" type="ORF">HG263_19845</name>
</gene>
<evidence type="ECO:0000259" key="9">
    <source>
        <dbReference type="PROSITE" id="PS50885"/>
    </source>
</evidence>
<dbReference type="Proteomes" id="UP000586305">
    <property type="component" value="Unassembled WGS sequence"/>
</dbReference>
<feature type="transmembrane region" description="Helical" evidence="7">
    <location>
        <begin position="37"/>
        <end position="53"/>
    </location>
</feature>
<dbReference type="CDD" id="cd11386">
    <property type="entry name" value="MCP_signal"/>
    <property type="match status" value="1"/>
</dbReference>
<evidence type="ECO:0000256" key="4">
    <source>
        <dbReference type="ARBA" id="ARBA00029447"/>
    </source>
</evidence>
<reference evidence="10 11" key="1">
    <citation type="submission" date="2020-04" db="EMBL/GenBank/DDBJ databases">
        <title>Pseudoalteromonas caenipelagi sp. nov., isolated from a tidal flat.</title>
        <authorList>
            <person name="Park S."/>
            <person name="Yoon J.-H."/>
        </authorList>
    </citation>
    <scope>NUCLEOTIDE SEQUENCE [LARGE SCALE GENOMIC DNA]</scope>
    <source>
        <strain evidence="10 11">JBTF-M23</strain>
    </source>
</reference>
<proteinExistence type="inferred from homology"/>
<dbReference type="InterPro" id="IPR003660">
    <property type="entry name" value="HAMP_dom"/>
</dbReference>
<dbReference type="Pfam" id="PF13426">
    <property type="entry name" value="PAS_9"/>
    <property type="match status" value="1"/>
</dbReference>
<protein>
    <submittedName>
        <fullName evidence="10">PAS domain-containing protein</fullName>
    </submittedName>
</protein>
<comment type="subcellular location">
    <subcellularLocation>
        <location evidence="1">Membrane</location>
    </subcellularLocation>
</comment>
<evidence type="ECO:0000256" key="3">
    <source>
        <dbReference type="ARBA" id="ARBA00023224"/>
    </source>
</evidence>
<feature type="compositionally biased region" description="Polar residues" evidence="6">
    <location>
        <begin position="844"/>
        <end position="855"/>
    </location>
</feature>
<keyword evidence="7" id="KW-1133">Transmembrane helix</keyword>
<evidence type="ECO:0000259" key="8">
    <source>
        <dbReference type="PROSITE" id="PS50111"/>
    </source>
</evidence>
<dbReference type="PANTHER" id="PTHR43531">
    <property type="entry name" value="PROTEIN ICFG"/>
    <property type="match status" value="1"/>
</dbReference>
<dbReference type="Pfam" id="PF00015">
    <property type="entry name" value="MCPsignal"/>
    <property type="match status" value="1"/>
</dbReference>
<feature type="domain" description="Methyl-accepting transducer" evidence="8">
    <location>
        <begin position="592"/>
        <end position="821"/>
    </location>
</feature>
<comment type="caution">
    <text evidence="10">The sequence shown here is derived from an EMBL/GenBank/DDBJ whole genome shotgun (WGS) entry which is preliminary data.</text>
</comment>
<evidence type="ECO:0000256" key="1">
    <source>
        <dbReference type="ARBA" id="ARBA00004370"/>
    </source>
</evidence>
<evidence type="ECO:0000256" key="2">
    <source>
        <dbReference type="ARBA" id="ARBA00022481"/>
    </source>
</evidence>
<dbReference type="PANTHER" id="PTHR43531:SF14">
    <property type="entry name" value="METHYL-ACCEPTING CHEMOTAXIS PROTEIN I-RELATED"/>
    <property type="match status" value="1"/>
</dbReference>
<sequence>MQSEINNKLLIIAVVLVAAIIGAFQLSGVVISAENGLVIGFPVIVTLGTILYLKQFLDGLTRKLVCLNAAIPYLRLTDKDMISRLDLSALPELARVAYVEENRNEGEDKNHIESLLNALHTCQANIMMADSNLNITYLNESVKKMLKTNETRLRESLPNFNVDTLIGTNIDEFHQNPAHQRGLLATLNRVYTTQINVAGLTFDLIATPVFNSDNERTATLVEWKDVTEKLAFEQEQAALAANNARITSALDVCQANVMLADEDCNIVYANHSVLEMLSENQAQLRQALPNFDAKKLIGECIDVFHVNPSHQRKLLDGLTDTYKTDIKVAGFTFGLIATPVFDDQDNRLGTVVEWDDKTERLEQERKEREAAYENLRVKRALDNVATNTMIANHEHNIVYMNDAVQQMMRNAESDLRKDLPQFDASALIGSNIDVFHKNPAHQRGLLAKLTNTYSTEIVVGGRTFGLIANPILNDEGERIGTVVEWNDRTNEVAIEKELNDLIASAGGGNLSARLSEQGKDGFYLRLAKGLNELVSMVDDAVSDTAQMLDALANGNLTQRITGEYEGAFDKLKRDANSTADKLTEVINKISASAGLVASGAEEISQGNADLSQRTEEQASSLEETASSMEQMTSTVKQNADNAKVANGLAEETCDKAILGGEVVSRAVESMSAINESSKKIADIIGVIDEIAFQTNLLALNAAVEAARAGEQGRGFAVVAGEVRNLAQRSAGAAKEIKDLIRDSVGKVEDGTLLVNESGSTLKDIVASVKRVTEMISDIAEASVEQSSGIEQVNKAVAQMDEMTQQNAALVEQASAAGESMAEQANDMRKLLHFFIVDEGSEQTMLSPQMSKNGAYSSPELAKAKTTQMNKLESKPASIGNKFSDSSEEWEEF</sequence>
<dbReference type="PRINTS" id="PR00260">
    <property type="entry name" value="CHEMTRNSDUCR"/>
</dbReference>
<dbReference type="AlphaFoldDB" id="A0A849VLZ7"/>
<dbReference type="InterPro" id="IPR051310">
    <property type="entry name" value="MCP_chemotaxis"/>
</dbReference>
<evidence type="ECO:0000313" key="10">
    <source>
        <dbReference type="EMBL" id="NOU52764.1"/>
    </source>
</evidence>
<accession>A0A849VLZ7</accession>
<evidence type="ECO:0000256" key="6">
    <source>
        <dbReference type="SAM" id="MobiDB-lite"/>
    </source>
</evidence>
<keyword evidence="7" id="KW-0472">Membrane</keyword>
<dbReference type="Gene3D" id="3.30.450.20">
    <property type="entry name" value="PAS domain"/>
    <property type="match status" value="3"/>
</dbReference>
<dbReference type="InterPro" id="IPR004090">
    <property type="entry name" value="Chemotax_Me-accpt_rcpt"/>
</dbReference>
<keyword evidence="3 5" id="KW-0807">Transducer</keyword>
<dbReference type="PROSITE" id="PS50111">
    <property type="entry name" value="CHEMOTAXIS_TRANSDUC_2"/>
    <property type="match status" value="1"/>
</dbReference>
<dbReference type="GO" id="GO:0006935">
    <property type="term" value="P:chemotaxis"/>
    <property type="evidence" value="ECO:0007669"/>
    <property type="project" value="InterPro"/>
</dbReference>
<dbReference type="Pfam" id="PF18947">
    <property type="entry name" value="HAMP_2"/>
    <property type="match status" value="1"/>
</dbReference>
<dbReference type="RefSeq" id="WP_171627811.1">
    <property type="nucleotide sequence ID" value="NZ_JABBPG010000011.1"/>
</dbReference>
<dbReference type="FunFam" id="3.30.450.20:FF:000075">
    <property type="entry name" value="Methyl-accepting chemotaxis protein"/>
    <property type="match status" value="3"/>
</dbReference>
<feature type="region of interest" description="Disordered" evidence="6">
    <location>
        <begin position="844"/>
        <end position="892"/>
    </location>
</feature>
<comment type="similarity">
    <text evidence="4">Belongs to the methyl-accepting chemotaxis (MCP) protein family.</text>
</comment>
<dbReference type="PROSITE" id="PS50885">
    <property type="entry name" value="HAMP"/>
    <property type="match status" value="1"/>
</dbReference>
<feature type="transmembrane region" description="Helical" evidence="7">
    <location>
        <begin position="9"/>
        <end position="31"/>
    </location>
</feature>
<dbReference type="InterPro" id="IPR004089">
    <property type="entry name" value="MCPsignal_dom"/>
</dbReference>
<evidence type="ECO:0000256" key="5">
    <source>
        <dbReference type="PROSITE-ProRule" id="PRU00284"/>
    </source>
</evidence>
<organism evidence="10 11">
    <name type="scientific">Pseudoalteromonas caenipelagi</name>
    <dbReference type="NCBI Taxonomy" id="2726988"/>
    <lineage>
        <taxon>Bacteria</taxon>
        <taxon>Pseudomonadati</taxon>
        <taxon>Pseudomonadota</taxon>
        <taxon>Gammaproteobacteria</taxon>
        <taxon>Alteromonadales</taxon>
        <taxon>Pseudoalteromonadaceae</taxon>
        <taxon>Pseudoalteromonas</taxon>
    </lineage>
</organism>
<keyword evidence="11" id="KW-1185">Reference proteome</keyword>
<dbReference type="FunFam" id="1.10.287.950:FF:000001">
    <property type="entry name" value="Methyl-accepting chemotaxis sensory transducer"/>
    <property type="match status" value="1"/>
</dbReference>
<dbReference type="InterPro" id="IPR000014">
    <property type="entry name" value="PAS"/>
</dbReference>
<dbReference type="SMART" id="SM00283">
    <property type="entry name" value="MA"/>
    <property type="match status" value="1"/>
</dbReference>
<keyword evidence="7" id="KW-0812">Transmembrane</keyword>
<evidence type="ECO:0000256" key="7">
    <source>
        <dbReference type="SAM" id="Phobius"/>
    </source>
</evidence>
<name>A0A849VLZ7_9GAMM</name>
<dbReference type="GO" id="GO:0005886">
    <property type="term" value="C:plasma membrane"/>
    <property type="evidence" value="ECO:0007669"/>
    <property type="project" value="TreeGrafter"/>
</dbReference>
<dbReference type="GO" id="GO:0004888">
    <property type="term" value="F:transmembrane signaling receptor activity"/>
    <property type="evidence" value="ECO:0007669"/>
    <property type="project" value="InterPro"/>
</dbReference>
<keyword evidence="2" id="KW-0488">Methylation</keyword>
<evidence type="ECO:0000313" key="11">
    <source>
        <dbReference type="Proteomes" id="UP000586305"/>
    </source>
</evidence>
<dbReference type="EMBL" id="JABBPG010000011">
    <property type="protein sequence ID" value="NOU52764.1"/>
    <property type="molecule type" value="Genomic_DNA"/>
</dbReference>
<dbReference type="GO" id="GO:0007165">
    <property type="term" value="P:signal transduction"/>
    <property type="evidence" value="ECO:0007669"/>
    <property type="project" value="UniProtKB-KW"/>
</dbReference>
<feature type="region of interest" description="Disordered" evidence="6">
    <location>
        <begin position="606"/>
        <end position="625"/>
    </location>
</feature>
<dbReference type="Pfam" id="PF13188">
    <property type="entry name" value="PAS_8"/>
    <property type="match status" value="2"/>
</dbReference>